<sequence length="103" mass="11896">MEIEPGKLILTWDVSPKNEQKYFEFLVREFLPGMQKLGFQLTDAWVTVYGERPQILIGAVMASVDEIRETLDSSEWFSLVDKLNDYVVNYKQKLAIANGGFQF</sequence>
<proteinExistence type="predicted"/>
<comment type="caution">
    <text evidence="1">The sequence shown here is derived from an EMBL/GenBank/DDBJ whole genome shotgun (WGS) entry which is preliminary data.</text>
</comment>
<evidence type="ECO:0000313" key="1">
    <source>
        <dbReference type="EMBL" id="KUK46642.1"/>
    </source>
</evidence>
<gene>
    <name evidence="1" type="ORF">XD73_0494</name>
</gene>
<organism evidence="1 2">
    <name type="scientific">Anaerolinea thermophila</name>
    <dbReference type="NCBI Taxonomy" id="167964"/>
    <lineage>
        <taxon>Bacteria</taxon>
        <taxon>Bacillati</taxon>
        <taxon>Chloroflexota</taxon>
        <taxon>Anaerolineae</taxon>
        <taxon>Anaerolineales</taxon>
        <taxon>Anaerolineaceae</taxon>
        <taxon>Anaerolinea</taxon>
    </lineage>
</organism>
<protein>
    <recommendedName>
        <fullName evidence="3">NIPSNAP domain-containing protein</fullName>
    </recommendedName>
</protein>
<evidence type="ECO:0000313" key="2">
    <source>
        <dbReference type="Proteomes" id="UP000064249"/>
    </source>
</evidence>
<dbReference type="Proteomes" id="UP000064249">
    <property type="component" value="Unassembled WGS sequence"/>
</dbReference>
<evidence type="ECO:0008006" key="3">
    <source>
        <dbReference type="Google" id="ProtNLM"/>
    </source>
</evidence>
<dbReference type="AlphaFoldDB" id="A0A101FY73"/>
<reference evidence="1 2" key="1">
    <citation type="journal article" date="2015" name="MBio">
        <title>Genome-Resolved Metagenomic Analysis Reveals Roles for Candidate Phyla and Other Microbial Community Members in Biogeochemical Transformations in Oil Reservoirs.</title>
        <authorList>
            <person name="Hu P."/>
            <person name="Tom L."/>
            <person name="Singh A."/>
            <person name="Thomas B.C."/>
            <person name="Baker B.J."/>
            <person name="Piceno Y.M."/>
            <person name="Andersen G.L."/>
            <person name="Banfield J.F."/>
        </authorList>
    </citation>
    <scope>NUCLEOTIDE SEQUENCE [LARGE SCALE GENOMIC DNA]</scope>
    <source>
        <strain evidence="1">46_16</strain>
    </source>
</reference>
<dbReference type="EMBL" id="LGFU01000015">
    <property type="protein sequence ID" value="KUK46642.1"/>
    <property type="molecule type" value="Genomic_DNA"/>
</dbReference>
<accession>A0A101FY73</accession>
<name>A0A101FY73_9CHLR</name>